<proteinExistence type="predicted"/>
<dbReference type="AlphaFoldDB" id="A0A6A5R089"/>
<reference evidence="1" key="1">
    <citation type="journal article" date="2020" name="Stud. Mycol.">
        <title>101 Dothideomycetes genomes: a test case for predicting lifestyles and emergence of pathogens.</title>
        <authorList>
            <person name="Haridas S."/>
            <person name="Albert R."/>
            <person name="Binder M."/>
            <person name="Bloem J."/>
            <person name="Labutti K."/>
            <person name="Salamov A."/>
            <person name="Andreopoulos B."/>
            <person name="Baker S."/>
            <person name="Barry K."/>
            <person name="Bills G."/>
            <person name="Bluhm B."/>
            <person name="Cannon C."/>
            <person name="Castanera R."/>
            <person name="Culley D."/>
            <person name="Daum C."/>
            <person name="Ezra D."/>
            <person name="Gonzalez J."/>
            <person name="Henrissat B."/>
            <person name="Kuo A."/>
            <person name="Liang C."/>
            <person name="Lipzen A."/>
            <person name="Lutzoni F."/>
            <person name="Magnuson J."/>
            <person name="Mondo S."/>
            <person name="Nolan M."/>
            <person name="Ohm R."/>
            <person name="Pangilinan J."/>
            <person name="Park H.-J."/>
            <person name="Ramirez L."/>
            <person name="Alfaro M."/>
            <person name="Sun H."/>
            <person name="Tritt A."/>
            <person name="Yoshinaga Y."/>
            <person name="Zwiers L.-H."/>
            <person name="Turgeon B."/>
            <person name="Goodwin S."/>
            <person name="Spatafora J."/>
            <person name="Crous P."/>
            <person name="Grigoriev I."/>
        </authorList>
    </citation>
    <scope>NUCLEOTIDE SEQUENCE</scope>
    <source>
        <strain evidence="1">HMLAC05119</strain>
    </source>
</reference>
<dbReference type="Proteomes" id="UP000800096">
    <property type="component" value="Unassembled WGS sequence"/>
</dbReference>
<name>A0A6A5R089_AMPQU</name>
<gene>
    <name evidence="1" type="ORF">BDU57DRAFT_508868</name>
</gene>
<protein>
    <submittedName>
        <fullName evidence="1">Uncharacterized protein</fullName>
    </submittedName>
</protein>
<evidence type="ECO:0000313" key="1">
    <source>
        <dbReference type="EMBL" id="KAF1920510.1"/>
    </source>
</evidence>
<evidence type="ECO:0000313" key="2">
    <source>
        <dbReference type="Proteomes" id="UP000800096"/>
    </source>
</evidence>
<keyword evidence="2" id="KW-1185">Reference proteome</keyword>
<organism evidence="1 2">
    <name type="scientific">Ampelomyces quisqualis</name>
    <name type="common">Powdery mildew agent</name>
    <dbReference type="NCBI Taxonomy" id="50730"/>
    <lineage>
        <taxon>Eukaryota</taxon>
        <taxon>Fungi</taxon>
        <taxon>Dikarya</taxon>
        <taxon>Ascomycota</taxon>
        <taxon>Pezizomycotina</taxon>
        <taxon>Dothideomycetes</taxon>
        <taxon>Pleosporomycetidae</taxon>
        <taxon>Pleosporales</taxon>
        <taxon>Pleosporineae</taxon>
        <taxon>Phaeosphaeriaceae</taxon>
        <taxon>Ampelomyces</taxon>
    </lineage>
</organism>
<sequence length="100" mass="11345">MLLYCGQKRSDGKDYAQIEQTGNKVGLLRNTSRPMRKMIVEIYINRTPLSWVSRLSPDSPSDFLYGLTLRLVNVRTRPVVDHTKTGDASRDMEADGKIDS</sequence>
<dbReference type="EMBL" id="ML979132">
    <property type="protein sequence ID" value="KAF1920510.1"/>
    <property type="molecule type" value="Genomic_DNA"/>
</dbReference>
<accession>A0A6A5R089</accession>